<keyword evidence="2" id="KW-1133">Transmembrane helix</keyword>
<feature type="transmembrane region" description="Helical" evidence="2">
    <location>
        <begin position="31"/>
        <end position="54"/>
    </location>
</feature>
<accession>A0ABR1YAK4</accession>
<comment type="caution">
    <text evidence="3">The sequence shown here is derived from an EMBL/GenBank/DDBJ whole genome shotgun (WGS) entry which is preliminary data.</text>
</comment>
<evidence type="ECO:0000256" key="2">
    <source>
        <dbReference type="SAM" id="Phobius"/>
    </source>
</evidence>
<dbReference type="EMBL" id="JBBWRZ010000014">
    <property type="protein sequence ID" value="KAK8223256.1"/>
    <property type="molecule type" value="Genomic_DNA"/>
</dbReference>
<feature type="compositionally biased region" description="Low complexity" evidence="1">
    <location>
        <begin position="672"/>
        <end position="688"/>
    </location>
</feature>
<reference evidence="3 4" key="1">
    <citation type="submission" date="2024-04" db="EMBL/GenBank/DDBJ databases">
        <title>Phyllosticta paracitricarpa is synonymous to the EU quarantine fungus P. citricarpa based on phylogenomic analyses.</title>
        <authorList>
            <consortium name="Lawrence Berkeley National Laboratory"/>
            <person name="Van Ingen-Buijs V.A."/>
            <person name="Van Westerhoven A.C."/>
            <person name="Haridas S."/>
            <person name="Skiadas P."/>
            <person name="Martin F."/>
            <person name="Groenewald J.Z."/>
            <person name="Crous P.W."/>
            <person name="Seidl M.F."/>
        </authorList>
    </citation>
    <scope>NUCLEOTIDE SEQUENCE [LARGE SCALE GENOMIC DNA]</scope>
    <source>
        <strain evidence="3 4">CBS 123374</strain>
    </source>
</reference>
<proteinExistence type="predicted"/>
<evidence type="ECO:0000313" key="3">
    <source>
        <dbReference type="EMBL" id="KAK8223256.1"/>
    </source>
</evidence>
<feature type="compositionally biased region" description="Polar residues" evidence="1">
    <location>
        <begin position="1"/>
        <end position="16"/>
    </location>
</feature>
<feature type="region of interest" description="Disordered" evidence="1">
    <location>
        <begin position="1"/>
        <end position="21"/>
    </location>
</feature>
<keyword evidence="4" id="KW-1185">Reference proteome</keyword>
<feature type="compositionally biased region" description="Polar residues" evidence="1">
    <location>
        <begin position="610"/>
        <end position="626"/>
    </location>
</feature>
<sequence length="688" mass="75504">MSNMESSKLPQVTCTSEPAPVDREPRPYRTYAFYGGSIVLLFALTISFWTWSAVTPIIYPLHFGLWLKSHPKSATILWTSCGSILSAVTLHLLNQILHLMVKQKIQSSTSLSTIEGWSKLSNHKYLFDRRSPWLTTFTIATWAVATLLTTAYTTLLTPTNILNTESIFGSEVDFLSDDLVDWFYNNKYGEDFECDWVTYTSKTGSIRYPTCSSIEDPISFLSSGVMNALASRGTPNSFIGVSDSLFNGSTGGVVPLGWSGVQAFNDVNFTHPSQDDLGLNFNYSLIQQGWSTDVDCEATPDSPIERTQIMAPVSITNSFDSGQMVLHNYSYVNSDCPGDYTDAQSYFSPSKQSMGVFMCQPGVSLEFLKLYLRPFGAYQRFFPNLTCTMRTYYTMNSVSYSSSTGVFNTVVSSRLNHSRALPWSIALEFEQLLLSSITPEGNLFVDSLLMLNATVQSAGDDRNTFKAADLVETAIRGIYEYLGTQFRILFTAQGATAKRTVNGNFTSWRVGYDGQKLSLAITLPMLVFILGSAAYYCISGLSCSHGPSVAWNPMSVTSWITAGAATGAPGTLEELGDKKGRSSYGGPGAKTLKVKYSRESGLIADFGRPSTGSDAMSTVEEGSQGSAEKDGLLSGYAEKPGPPAPSYESLTPRPFSYSFRTPSYESLKPRPFSHSFRTPTSSTTSTYY</sequence>
<evidence type="ECO:0000313" key="4">
    <source>
        <dbReference type="Proteomes" id="UP001492380"/>
    </source>
</evidence>
<feature type="region of interest" description="Disordered" evidence="1">
    <location>
        <begin position="605"/>
        <end position="688"/>
    </location>
</feature>
<feature type="transmembrane region" description="Helical" evidence="2">
    <location>
        <begin position="74"/>
        <end position="93"/>
    </location>
</feature>
<protein>
    <submittedName>
        <fullName evidence="3">Uncharacterized protein</fullName>
    </submittedName>
</protein>
<evidence type="ECO:0000256" key="1">
    <source>
        <dbReference type="SAM" id="MobiDB-lite"/>
    </source>
</evidence>
<gene>
    <name evidence="3" type="ORF">HDK90DRAFT_515584</name>
</gene>
<organism evidence="3 4">
    <name type="scientific">Phyllosticta capitalensis</name>
    <dbReference type="NCBI Taxonomy" id="121624"/>
    <lineage>
        <taxon>Eukaryota</taxon>
        <taxon>Fungi</taxon>
        <taxon>Dikarya</taxon>
        <taxon>Ascomycota</taxon>
        <taxon>Pezizomycotina</taxon>
        <taxon>Dothideomycetes</taxon>
        <taxon>Dothideomycetes incertae sedis</taxon>
        <taxon>Botryosphaeriales</taxon>
        <taxon>Phyllostictaceae</taxon>
        <taxon>Phyllosticta</taxon>
    </lineage>
</organism>
<keyword evidence="2" id="KW-0812">Transmembrane</keyword>
<name>A0ABR1YAK4_9PEZI</name>
<keyword evidence="2" id="KW-0472">Membrane</keyword>
<dbReference type="Proteomes" id="UP001492380">
    <property type="component" value="Unassembled WGS sequence"/>
</dbReference>
<feature type="transmembrane region" description="Helical" evidence="2">
    <location>
        <begin position="133"/>
        <end position="155"/>
    </location>
</feature>